<feature type="transmembrane region" description="Helical" evidence="1">
    <location>
        <begin position="65"/>
        <end position="84"/>
    </location>
</feature>
<keyword evidence="1" id="KW-0812">Transmembrane</keyword>
<evidence type="ECO:0000256" key="1">
    <source>
        <dbReference type="SAM" id="Phobius"/>
    </source>
</evidence>
<feature type="transmembrane region" description="Helical" evidence="1">
    <location>
        <begin position="7"/>
        <end position="26"/>
    </location>
</feature>
<evidence type="ECO:0000256" key="2">
    <source>
        <dbReference type="SAM" id="SignalP"/>
    </source>
</evidence>
<protein>
    <submittedName>
        <fullName evidence="3">Uncharacterized protein</fullName>
    </submittedName>
</protein>
<sequence>MMCRRNATVIGFGLMVGLDCCSWWAGLDLDPLLATSDAAVGDFCSCWPFPPCLLNSLEYTAGLDAAVICCAVSLGPAVACRLLNTKLEFPPSLLHWIVLVFAGFGGLFGAELRLCFFPGVLLLLKESVLSWLYPDGVMLSLEKLDLYFSGLLPFCPGLKLDPECVGYVALRDAFV</sequence>
<name>A0AAD3XXP0_NEPGR</name>
<dbReference type="AlphaFoldDB" id="A0AAD3XXP0"/>
<evidence type="ECO:0000313" key="3">
    <source>
        <dbReference type="EMBL" id="GMH21358.1"/>
    </source>
</evidence>
<keyword evidence="2" id="KW-0732">Signal</keyword>
<organism evidence="3 4">
    <name type="scientific">Nepenthes gracilis</name>
    <name type="common">Slender pitcher plant</name>
    <dbReference type="NCBI Taxonomy" id="150966"/>
    <lineage>
        <taxon>Eukaryota</taxon>
        <taxon>Viridiplantae</taxon>
        <taxon>Streptophyta</taxon>
        <taxon>Embryophyta</taxon>
        <taxon>Tracheophyta</taxon>
        <taxon>Spermatophyta</taxon>
        <taxon>Magnoliopsida</taxon>
        <taxon>eudicotyledons</taxon>
        <taxon>Gunneridae</taxon>
        <taxon>Pentapetalae</taxon>
        <taxon>Caryophyllales</taxon>
        <taxon>Nepenthaceae</taxon>
        <taxon>Nepenthes</taxon>
    </lineage>
</organism>
<evidence type="ECO:0000313" key="4">
    <source>
        <dbReference type="Proteomes" id="UP001279734"/>
    </source>
</evidence>
<accession>A0AAD3XXP0</accession>
<reference evidence="3" key="1">
    <citation type="submission" date="2023-05" db="EMBL/GenBank/DDBJ databases">
        <title>Nepenthes gracilis genome sequencing.</title>
        <authorList>
            <person name="Fukushima K."/>
        </authorList>
    </citation>
    <scope>NUCLEOTIDE SEQUENCE</scope>
    <source>
        <strain evidence="3">SING2019-196</strain>
    </source>
</reference>
<keyword evidence="1" id="KW-1133">Transmembrane helix</keyword>
<dbReference type="EMBL" id="BSYO01000023">
    <property type="protein sequence ID" value="GMH21358.1"/>
    <property type="molecule type" value="Genomic_DNA"/>
</dbReference>
<feature type="transmembrane region" description="Helical" evidence="1">
    <location>
        <begin position="96"/>
        <end position="124"/>
    </location>
</feature>
<keyword evidence="1" id="KW-0472">Membrane</keyword>
<dbReference type="Proteomes" id="UP001279734">
    <property type="component" value="Unassembled WGS sequence"/>
</dbReference>
<proteinExistence type="predicted"/>
<feature type="signal peptide" evidence="2">
    <location>
        <begin position="1"/>
        <end position="17"/>
    </location>
</feature>
<gene>
    <name evidence="3" type="ORF">Nepgr_023200</name>
</gene>
<feature type="chain" id="PRO_5041940496" evidence="2">
    <location>
        <begin position="18"/>
        <end position="175"/>
    </location>
</feature>
<keyword evidence="4" id="KW-1185">Reference proteome</keyword>
<comment type="caution">
    <text evidence="3">The sequence shown here is derived from an EMBL/GenBank/DDBJ whole genome shotgun (WGS) entry which is preliminary data.</text>
</comment>